<keyword evidence="3 11" id="KW-1003">Cell membrane</keyword>
<evidence type="ECO:0000259" key="12">
    <source>
        <dbReference type="PROSITE" id="PS50262"/>
    </source>
</evidence>
<dbReference type="InterPro" id="IPR017452">
    <property type="entry name" value="GPCR_Rhodpsn_7TM"/>
</dbReference>
<dbReference type="GO" id="GO:0016503">
    <property type="term" value="F:pheromone receptor activity"/>
    <property type="evidence" value="ECO:0007669"/>
    <property type="project" value="InterPro"/>
</dbReference>
<dbReference type="PRINTS" id="PR01534">
    <property type="entry name" value="VOMERONASL1R"/>
</dbReference>
<evidence type="ECO:0000256" key="6">
    <source>
        <dbReference type="ARBA" id="ARBA00022989"/>
    </source>
</evidence>
<evidence type="ECO:0000256" key="7">
    <source>
        <dbReference type="ARBA" id="ARBA00023040"/>
    </source>
</evidence>
<reference evidence="13 14" key="1">
    <citation type="journal article" date="2008" name="Nature">
        <title>Genome analysis of the platypus reveals unique signatures of evolution.</title>
        <authorList>
            <person name="Warren W.C."/>
            <person name="Hillier L.W."/>
            <person name="Marshall Graves J.A."/>
            <person name="Birney E."/>
            <person name="Ponting C.P."/>
            <person name="Grutzner F."/>
            <person name="Belov K."/>
            <person name="Miller W."/>
            <person name="Clarke L."/>
            <person name="Chinwalla A.T."/>
            <person name="Yang S.P."/>
            <person name="Heger A."/>
            <person name="Locke D.P."/>
            <person name="Miethke P."/>
            <person name="Waters P.D."/>
            <person name="Veyrunes F."/>
            <person name="Fulton L."/>
            <person name="Fulton B."/>
            <person name="Graves T."/>
            <person name="Wallis J."/>
            <person name="Puente X.S."/>
            <person name="Lopez-Otin C."/>
            <person name="Ordonez G.R."/>
            <person name="Eichler E.E."/>
            <person name="Chen L."/>
            <person name="Cheng Z."/>
            <person name="Deakin J.E."/>
            <person name="Alsop A."/>
            <person name="Thompson K."/>
            <person name="Kirby P."/>
            <person name="Papenfuss A.T."/>
            <person name="Wakefield M.J."/>
            <person name="Olender T."/>
            <person name="Lancet D."/>
            <person name="Huttley G.A."/>
            <person name="Smit A.F."/>
            <person name="Pask A."/>
            <person name="Temple-Smith P."/>
            <person name="Batzer M.A."/>
            <person name="Walker J.A."/>
            <person name="Konkel M.K."/>
            <person name="Harris R.S."/>
            <person name="Whittington C.M."/>
            <person name="Wong E.S."/>
            <person name="Gemmell N.J."/>
            <person name="Buschiazzo E."/>
            <person name="Vargas Jentzsch I.M."/>
            <person name="Merkel A."/>
            <person name="Schmitz J."/>
            <person name="Zemann A."/>
            <person name="Churakov G."/>
            <person name="Kriegs J.O."/>
            <person name="Brosius J."/>
            <person name="Murchison E.P."/>
            <person name="Sachidanandam R."/>
            <person name="Smith C."/>
            <person name="Hannon G.J."/>
            <person name="Tsend-Ayush E."/>
            <person name="McMillan D."/>
            <person name="Attenborough R."/>
            <person name="Rens W."/>
            <person name="Ferguson-Smith M."/>
            <person name="Lefevre C.M."/>
            <person name="Sharp J.A."/>
            <person name="Nicholas K.R."/>
            <person name="Ray D.A."/>
            <person name="Kube M."/>
            <person name="Reinhardt R."/>
            <person name="Pringle T.H."/>
            <person name="Taylor J."/>
            <person name="Jones R.C."/>
            <person name="Nixon B."/>
            <person name="Dacheux J.L."/>
            <person name="Niwa H."/>
            <person name="Sekita Y."/>
            <person name="Huang X."/>
            <person name="Stark A."/>
            <person name="Kheradpour P."/>
            <person name="Kellis M."/>
            <person name="Flicek P."/>
            <person name="Chen Y."/>
            <person name="Webber C."/>
            <person name="Hardison R."/>
            <person name="Nelson J."/>
            <person name="Hallsworth-Pepin K."/>
            <person name="Delehaunty K."/>
            <person name="Markovic C."/>
            <person name="Minx P."/>
            <person name="Feng Y."/>
            <person name="Kremitzki C."/>
            <person name="Mitreva M."/>
            <person name="Glasscock J."/>
            <person name="Wylie T."/>
            <person name="Wohldmann P."/>
            <person name="Thiru P."/>
            <person name="Nhan M.N."/>
            <person name="Pohl C.S."/>
            <person name="Smith S.M."/>
            <person name="Hou S."/>
            <person name="Nefedov M."/>
            <person name="de Jong P.J."/>
            <person name="Renfree M.B."/>
            <person name="Mardis E.R."/>
            <person name="Wilson R.K."/>
        </authorList>
    </citation>
    <scope>NUCLEOTIDE SEQUENCE [LARGE SCALE GENOMIC DNA]</scope>
    <source>
        <strain evidence="13 14">Glennie</strain>
    </source>
</reference>
<evidence type="ECO:0000256" key="2">
    <source>
        <dbReference type="ARBA" id="ARBA00010663"/>
    </source>
</evidence>
<feature type="transmembrane region" description="Helical" evidence="11">
    <location>
        <begin position="45"/>
        <end position="63"/>
    </location>
</feature>
<dbReference type="PROSITE" id="PS50262">
    <property type="entry name" value="G_PROTEIN_RECEP_F1_2"/>
    <property type="match status" value="1"/>
</dbReference>
<keyword evidence="8 11" id="KW-0472">Membrane</keyword>
<feature type="transmembrane region" description="Helical" evidence="11">
    <location>
        <begin position="188"/>
        <end position="206"/>
    </location>
</feature>
<keyword evidence="6 11" id="KW-1133">Transmembrane helix</keyword>
<reference evidence="13" key="2">
    <citation type="submission" date="2025-08" db="UniProtKB">
        <authorList>
            <consortium name="Ensembl"/>
        </authorList>
    </citation>
    <scope>IDENTIFICATION</scope>
    <source>
        <strain evidence="13">Glennie</strain>
    </source>
</reference>
<sequence>MDEAELSFGIMMLFQISIGVSGNVFLFLFYSHMTSISHKPSSSDLILAHLALANTITLLIRGIPDTLFVWGLRNFLDTAGCKMVFYLYRVCRGLTICTTCLLSIFQAITISPSTSWWAGRKTKLPKCILPSFVIFWILNMLIDFHTLIVVTGPHNARIHQDMKYCSLGNASARATLIFSVVLSLRDLFFVGLMSVASVYMVFVLYSHHRQVRHLHRPGRSPGVMPEVRAAKRVISLVTLYVFLYGRQTVMLAAMLNVKQNSPLLVDCHMLLSFTFSAISPFLIIHSDGRIRILWKTESPASNLNPS</sequence>
<protein>
    <recommendedName>
        <fullName evidence="11">Vomeronasal type-1 receptor</fullName>
    </recommendedName>
</protein>
<feature type="transmembrane region" description="Helical" evidence="11">
    <location>
        <begin position="128"/>
        <end position="152"/>
    </location>
</feature>
<keyword evidence="7 11" id="KW-0297">G-protein coupled receptor</keyword>
<evidence type="ECO:0000313" key="14">
    <source>
        <dbReference type="Proteomes" id="UP000002279"/>
    </source>
</evidence>
<dbReference type="Gene3D" id="1.20.1070.10">
    <property type="entry name" value="Rhodopsin 7-helix transmembrane proteins"/>
    <property type="match status" value="1"/>
</dbReference>
<accession>A0A6I8P899</accession>
<feature type="transmembrane region" description="Helical" evidence="11">
    <location>
        <begin position="12"/>
        <end position="33"/>
    </location>
</feature>
<feature type="transmembrane region" description="Helical" evidence="11">
    <location>
        <begin position="84"/>
        <end position="108"/>
    </location>
</feature>
<feature type="transmembrane region" description="Helical" evidence="11">
    <location>
        <begin position="233"/>
        <end position="257"/>
    </location>
</feature>
<dbReference type="Pfam" id="PF03402">
    <property type="entry name" value="V1R"/>
    <property type="match status" value="1"/>
</dbReference>
<reference evidence="13" key="3">
    <citation type="submission" date="2025-09" db="UniProtKB">
        <authorList>
            <consortium name="Ensembl"/>
        </authorList>
    </citation>
    <scope>IDENTIFICATION</scope>
    <source>
        <strain evidence="13">Glennie</strain>
    </source>
</reference>
<proteinExistence type="inferred from homology"/>
<dbReference type="GO" id="GO:0005886">
    <property type="term" value="C:plasma membrane"/>
    <property type="evidence" value="ECO:0000318"/>
    <property type="project" value="GO_Central"/>
</dbReference>
<comment type="similarity">
    <text evidence="2 11">Belongs to the G-protein coupled receptor 1 family.</text>
</comment>
<dbReference type="GO" id="GO:0007606">
    <property type="term" value="P:sensory perception of chemical stimulus"/>
    <property type="evidence" value="ECO:0007669"/>
    <property type="project" value="UniProtKB-ARBA"/>
</dbReference>
<comment type="subcellular location">
    <subcellularLocation>
        <location evidence="1 11">Cell membrane</location>
        <topology evidence="1 11">Multi-pass membrane protein</topology>
    </subcellularLocation>
</comment>
<evidence type="ECO:0000256" key="9">
    <source>
        <dbReference type="ARBA" id="ARBA00023170"/>
    </source>
</evidence>
<keyword evidence="4 11" id="KW-0589">Pheromone response</keyword>
<dbReference type="Proteomes" id="UP000002279">
    <property type="component" value="Chromosome X3"/>
</dbReference>
<dbReference type="GO" id="GO:0005550">
    <property type="term" value="F:pheromone binding"/>
    <property type="evidence" value="ECO:0000318"/>
    <property type="project" value="GO_Central"/>
</dbReference>
<dbReference type="Ensembl" id="ENSOANT00000062893.1">
    <property type="protein sequence ID" value="ENSOANP00000050149.1"/>
    <property type="gene ID" value="ENSOANG00000040008.1"/>
</dbReference>
<dbReference type="GeneID" id="100077870"/>
<dbReference type="RefSeq" id="NP_001240335.1">
    <property type="nucleotide sequence ID" value="NM_001253406.2"/>
</dbReference>
<organism evidence="13 14">
    <name type="scientific">Ornithorhynchus anatinus</name>
    <name type="common">Duckbill platypus</name>
    <dbReference type="NCBI Taxonomy" id="9258"/>
    <lineage>
        <taxon>Eukaryota</taxon>
        <taxon>Metazoa</taxon>
        <taxon>Chordata</taxon>
        <taxon>Craniata</taxon>
        <taxon>Vertebrata</taxon>
        <taxon>Euteleostomi</taxon>
        <taxon>Mammalia</taxon>
        <taxon>Monotremata</taxon>
        <taxon>Ornithorhynchidae</taxon>
        <taxon>Ornithorhynchus</taxon>
    </lineage>
</organism>
<evidence type="ECO:0000256" key="4">
    <source>
        <dbReference type="ARBA" id="ARBA00022507"/>
    </source>
</evidence>
<dbReference type="AlphaFoldDB" id="A0A6I8P899"/>
<keyword evidence="14" id="KW-1185">Reference proteome</keyword>
<evidence type="ECO:0000256" key="11">
    <source>
        <dbReference type="RuleBase" id="RU364061"/>
    </source>
</evidence>
<gene>
    <name evidence="13" type="primary">ORNANAV1R3014</name>
</gene>
<dbReference type="OrthoDB" id="9606139at2759"/>
<dbReference type="KEGG" id="oaa:100077870"/>
<keyword evidence="10 11" id="KW-0807">Transducer</keyword>
<feature type="domain" description="G-protein coupled receptors family 1 profile" evidence="12">
    <location>
        <begin position="22"/>
        <end position="283"/>
    </location>
</feature>
<dbReference type="CTD" id="100077870"/>
<evidence type="ECO:0000256" key="8">
    <source>
        <dbReference type="ARBA" id="ARBA00023136"/>
    </source>
</evidence>
<dbReference type="FunFam" id="1.20.1070.10:FF:000081">
    <property type="entry name" value="Vomeronasal type-1 receptor"/>
    <property type="match status" value="1"/>
</dbReference>
<evidence type="ECO:0000256" key="3">
    <source>
        <dbReference type="ARBA" id="ARBA00022475"/>
    </source>
</evidence>
<dbReference type="InterPro" id="IPR004072">
    <property type="entry name" value="Vmron_rcpt_1"/>
</dbReference>
<dbReference type="GO" id="GO:0019236">
    <property type="term" value="P:response to pheromone"/>
    <property type="evidence" value="ECO:0007669"/>
    <property type="project" value="UniProtKB-KW"/>
</dbReference>
<dbReference type="InParanoid" id="A0A6I8P899"/>
<evidence type="ECO:0000256" key="5">
    <source>
        <dbReference type="ARBA" id="ARBA00022692"/>
    </source>
</evidence>
<dbReference type="GeneTree" id="ENSGT01030000234553"/>
<dbReference type="OMA" id="NARIHQD"/>
<keyword evidence="5 11" id="KW-0812">Transmembrane</keyword>
<feature type="transmembrane region" description="Helical" evidence="11">
    <location>
        <begin position="263"/>
        <end position="284"/>
    </location>
</feature>
<evidence type="ECO:0000313" key="13">
    <source>
        <dbReference type="Ensembl" id="ENSOANP00000050149.1"/>
    </source>
</evidence>
<evidence type="ECO:0000256" key="1">
    <source>
        <dbReference type="ARBA" id="ARBA00004651"/>
    </source>
</evidence>
<dbReference type="SUPFAM" id="SSF81321">
    <property type="entry name" value="Family A G protein-coupled receptor-like"/>
    <property type="match status" value="1"/>
</dbReference>
<name>A0A6I8P899_ORNAN</name>
<keyword evidence="9 11" id="KW-0675">Receptor</keyword>
<dbReference type="PANTHER" id="PTHR24062">
    <property type="entry name" value="VOMERONASAL TYPE-1 RECEPTOR"/>
    <property type="match status" value="1"/>
</dbReference>
<evidence type="ECO:0000256" key="10">
    <source>
        <dbReference type="ARBA" id="ARBA00023224"/>
    </source>
</evidence>